<dbReference type="Gene3D" id="3.30.559.30">
    <property type="entry name" value="Nonribosomal peptide synthetase, condensation domain"/>
    <property type="match status" value="2"/>
</dbReference>
<evidence type="ECO:0000256" key="3">
    <source>
        <dbReference type="ARBA" id="ARBA00022598"/>
    </source>
</evidence>
<dbReference type="GO" id="GO:0044550">
    <property type="term" value="P:secondary metabolite biosynthetic process"/>
    <property type="evidence" value="ECO:0007669"/>
    <property type="project" value="TreeGrafter"/>
</dbReference>
<keyword evidence="3" id="KW-0436">Ligase</keyword>
<evidence type="ECO:0000313" key="7">
    <source>
        <dbReference type="Proteomes" id="UP000326198"/>
    </source>
</evidence>
<dbReference type="Gene3D" id="3.30.300.30">
    <property type="match status" value="1"/>
</dbReference>
<dbReference type="EMBL" id="ML736264">
    <property type="protein sequence ID" value="KAE8375259.1"/>
    <property type="molecule type" value="Genomic_DNA"/>
</dbReference>
<name>A0A5N7B1P1_9EURO</name>
<dbReference type="Gene3D" id="1.10.1200.10">
    <property type="entry name" value="ACP-like"/>
    <property type="match status" value="1"/>
</dbReference>
<dbReference type="InterPro" id="IPR023213">
    <property type="entry name" value="CAT-like_dom_sf"/>
</dbReference>
<dbReference type="Gene3D" id="3.30.559.10">
    <property type="entry name" value="Chloramphenicol acetyltransferase-like domain"/>
    <property type="match status" value="1"/>
</dbReference>
<evidence type="ECO:0000256" key="4">
    <source>
        <dbReference type="ARBA" id="ARBA00029454"/>
    </source>
</evidence>
<dbReference type="Pfam" id="PF00668">
    <property type="entry name" value="Condensation"/>
    <property type="match status" value="1"/>
</dbReference>
<gene>
    <name evidence="6" type="ORF">BDV26DRAFT_295184</name>
</gene>
<dbReference type="GO" id="GO:0005737">
    <property type="term" value="C:cytoplasm"/>
    <property type="evidence" value="ECO:0007669"/>
    <property type="project" value="TreeGrafter"/>
</dbReference>
<dbReference type="InterPro" id="IPR036736">
    <property type="entry name" value="ACP-like_sf"/>
</dbReference>
<dbReference type="InterPro" id="IPR009081">
    <property type="entry name" value="PP-bd_ACP"/>
</dbReference>
<evidence type="ECO:0000256" key="1">
    <source>
        <dbReference type="ARBA" id="ARBA00022450"/>
    </source>
</evidence>
<comment type="similarity">
    <text evidence="4">Belongs to the NRP synthetase family.</text>
</comment>
<keyword evidence="2" id="KW-0597">Phosphoprotein</keyword>
<proteinExistence type="inferred from homology"/>
<dbReference type="PROSITE" id="PS50075">
    <property type="entry name" value="CARRIER"/>
    <property type="match status" value="1"/>
</dbReference>
<dbReference type="CDD" id="cd05918">
    <property type="entry name" value="A_NRPS_SidN3_like"/>
    <property type="match status" value="1"/>
</dbReference>
<dbReference type="InterPro" id="IPR020845">
    <property type="entry name" value="AMP-binding_CS"/>
</dbReference>
<dbReference type="Pfam" id="PF00501">
    <property type="entry name" value="AMP-binding"/>
    <property type="match status" value="1"/>
</dbReference>
<dbReference type="PANTHER" id="PTHR45527">
    <property type="entry name" value="NONRIBOSOMAL PEPTIDE SYNTHETASE"/>
    <property type="match status" value="1"/>
</dbReference>
<keyword evidence="7" id="KW-1185">Reference proteome</keyword>
<dbReference type="SUPFAM" id="SSF52777">
    <property type="entry name" value="CoA-dependent acyltransferases"/>
    <property type="match status" value="3"/>
</dbReference>
<dbReference type="GO" id="GO:0043041">
    <property type="term" value="P:amino acid activation for nonribosomal peptide biosynthetic process"/>
    <property type="evidence" value="ECO:0007669"/>
    <property type="project" value="TreeGrafter"/>
</dbReference>
<accession>A0A5N7B1P1</accession>
<dbReference type="InterPro" id="IPR000873">
    <property type="entry name" value="AMP-dep_synth/lig_dom"/>
</dbReference>
<dbReference type="OrthoDB" id="416786at2759"/>
<dbReference type="Proteomes" id="UP000326198">
    <property type="component" value="Unassembled WGS sequence"/>
</dbReference>
<sequence>MSSRHDLTSALQDVEPCIFPRLRSDWVKSPVHEKHSSWVSLPNISSWSSTPTLSGNDWCTLAFALLLSAYIRTDRITFGILSSSKLNTAGKFELSPAHLVRAVLDASASISDNFRNMTSTPLSGSDGEMVGSHIRELDDKARSKCIGTTLCLSDFSPNEQPCSNPFNSDIVLEIQGCHPDAATNQARITLHYRTDLLDNWYAQNVVATFQSIVCAISTGIDGLLQDVSLISASDRQTIEKWNANLPPPAHQTLNEHFEKVFKNNFDKEAVYTTAGCFTYGELDDLSTVLAGRLMKVGVKRNTTVPICMNKSRWGTCAMTAVWKAGGAVTTMDPSYPDDRLVAIVEEVGARIVISDPSNAARFEKAGLYTISDLENLPRLLEADGLPIDRASAWRIGGVEPDDLAFVAFTSGSTGRPKGVMHTHNRLTSEHQSYIWNSEYTDGARILQFGSYAFIAGVGDNFRALLHGATLCVPSESERTSSLAEFINRSRSTRSYMTPSIVRTLNPKDVPSLKYLCVGGEPVGPDLEKTWRGHVRFIQLYGASEGGFMIKDPSNPSSNGRGLYPVGGLSWLVDPQDVNKLVPIGALGEIVFESHELAIGYMNDPEKTAKTFIDPPTWALKRADSMGCRYLRMGDLGKYEPDGSLLIYGRIDAQIKINGQRVEPGDIESKLRSILPPRSEAIVDLVKPIDAPERPILTAFIRLGRESVSTADAATSCPDSQTIISNARKQLETTLPRHMIPRAFIIVKQFPQGHKIDRKTLRADASELGYKRLLASSLPTDNRLLVRPVDEKEQILAELWAKVLKQDVENIGRNSDFWELGGDSLTAIRLVAAAREKSLVLTTQGVLTSPILENMAQLAKVASSEVESAVVSDKITPDLISSEDPITQKATDFQEWAACVGALNGGWVDHFVYDFRGRLDVQRLEQSCRDLVGAHPILRVVFERLHDEIYMRIPHEQALPFKLQEVAADEIESKSTEIYAEGRVSPLGCPIARFTLIKGSSHRHRLILRVSHAQYDGFCAHTFGQHLRLLYLSQPIPRSLPFHEYARRVQDPCLMRNAEMYWRDHLEDSRMPKLVRRSQPGLAFNKTLNCEFRKSISEPNLRHVGLSVATIVHTAWALTISSLSGSSDVVFGDFIAGRQLDIPGIETVVGPCVNFIPRRVRLWPNLTNIEILRKVQADVISAIPHESLGFKNIIQKCTDWGQNERFSSIVNFVNVENASFGVETWLDTDDNRLEVDSIYEEQQHDKTDLWLLCLPGHLVAKSDSETNAGSKTLELHLRYSTSVYQASAIDRISDLFCEALDSLTALDMPIAIPCISSEERVFLVPSSD</sequence>
<dbReference type="InterPro" id="IPR045851">
    <property type="entry name" value="AMP-bd_C_sf"/>
</dbReference>
<organism evidence="6 7">
    <name type="scientific">Aspergillus bertholletiae</name>
    <dbReference type="NCBI Taxonomy" id="1226010"/>
    <lineage>
        <taxon>Eukaryota</taxon>
        <taxon>Fungi</taxon>
        <taxon>Dikarya</taxon>
        <taxon>Ascomycota</taxon>
        <taxon>Pezizomycotina</taxon>
        <taxon>Eurotiomycetes</taxon>
        <taxon>Eurotiomycetidae</taxon>
        <taxon>Eurotiales</taxon>
        <taxon>Aspergillaceae</taxon>
        <taxon>Aspergillus</taxon>
        <taxon>Aspergillus subgen. Circumdati</taxon>
    </lineage>
</organism>
<dbReference type="SUPFAM" id="SSF47336">
    <property type="entry name" value="ACP-like"/>
    <property type="match status" value="1"/>
</dbReference>
<dbReference type="Pfam" id="PF00550">
    <property type="entry name" value="PP-binding"/>
    <property type="match status" value="1"/>
</dbReference>
<evidence type="ECO:0000256" key="2">
    <source>
        <dbReference type="ARBA" id="ARBA00022553"/>
    </source>
</evidence>
<dbReference type="CDD" id="cd19542">
    <property type="entry name" value="CT_NRPS-like"/>
    <property type="match status" value="1"/>
</dbReference>
<dbReference type="InterPro" id="IPR006162">
    <property type="entry name" value="Ppantetheine_attach_site"/>
</dbReference>
<feature type="domain" description="Carrier" evidence="5">
    <location>
        <begin position="786"/>
        <end position="862"/>
    </location>
</feature>
<reference evidence="6 7" key="1">
    <citation type="submission" date="2019-04" db="EMBL/GenBank/DDBJ databases">
        <title>Friends and foes A comparative genomics studyof 23 Aspergillus species from section Flavi.</title>
        <authorList>
            <consortium name="DOE Joint Genome Institute"/>
            <person name="Kjaerbolling I."/>
            <person name="Vesth T."/>
            <person name="Frisvad J.C."/>
            <person name="Nybo J.L."/>
            <person name="Theobald S."/>
            <person name="Kildgaard S."/>
            <person name="Isbrandt T."/>
            <person name="Kuo A."/>
            <person name="Sato A."/>
            <person name="Lyhne E.K."/>
            <person name="Kogle M.E."/>
            <person name="Wiebenga A."/>
            <person name="Kun R.S."/>
            <person name="Lubbers R.J."/>
            <person name="Makela M.R."/>
            <person name="Barry K."/>
            <person name="Chovatia M."/>
            <person name="Clum A."/>
            <person name="Daum C."/>
            <person name="Haridas S."/>
            <person name="He G."/>
            <person name="LaButti K."/>
            <person name="Lipzen A."/>
            <person name="Mondo S."/>
            <person name="Riley R."/>
            <person name="Salamov A."/>
            <person name="Simmons B.A."/>
            <person name="Magnuson J.K."/>
            <person name="Henrissat B."/>
            <person name="Mortensen U.H."/>
            <person name="Larsen T.O."/>
            <person name="Devries R.P."/>
            <person name="Grigoriev I.V."/>
            <person name="Machida M."/>
            <person name="Baker S.E."/>
            <person name="Andersen M.R."/>
        </authorList>
    </citation>
    <scope>NUCLEOTIDE SEQUENCE [LARGE SCALE GENOMIC DNA]</scope>
    <source>
        <strain evidence="6 7">IBT 29228</strain>
    </source>
</reference>
<evidence type="ECO:0000259" key="5">
    <source>
        <dbReference type="PROSITE" id="PS50075"/>
    </source>
</evidence>
<dbReference type="PANTHER" id="PTHR45527:SF16">
    <property type="entry name" value="NONRIBOSOMAL PEPTIDE SYNTHASE ATNA-RELATED"/>
    <property type="match status" value="1"/>
</dbReference>
<evidence type="ECO:0000313" key="6">
    <source>
        <dbReference type="EMBL" id="KAE8375259.1"/>
    </source>
</evidence>
<dbReference type="GO" id="GO:0016874">
    <property type="term" value="F:ligase activity"/>
    <property type="evidence" value="ECO:0007669"/>
    <property type="project" value="UniProtKB-KW"/>
</dbReference>
<dbReference type="PROSITE" id="PS00455">
    <property type="entry name" value="AMP_BINDING"/>
    <property type="match status" value="1"/>
</dbReference>
<dbReference type="Gene3D" id="3.40.50.12780">
    <property type="entry name" value="N-terminal domain of ligase-like"/>
    <property type="match status" value="1"/>
</dbReference>
<keyword evidence="1" id="KW-0596">Phosphopantetheine</keyword>
<protein>
    <recommendedName>
        <fullName evidence="5">Carrier domain-containing protein</fullName>
    </recommendedName>
</protein>
<dbReference type="SUPFAM" id="SSF56801">
    <property type="entry name" value="Acetyl-CoA synthetase-like"/>
    <property type="match status" value="1"/>
</dbReference>
<dbReference type="GO" id="GO:0031177">
    <property type="term" value="F:phosphopantetheine binding"/>
    <property type="evidence" value="ECO:0007669"/>
    <property type="project" value="TreeGrafter"/>
</dbReference>
<dbReference type="PROSITE" id="PS00012">
    <property type="entry name" value="PHOSPHOPANTETHEINE"/>
    <property type="match status" value="1"/>
</dbReference>
<dbReference type="InterPro" id="IPR001242">
    <property type="entry name" value="Condensation_dom"/>
</dbReference>
<dbReference type="InterPro" id="IPR042099">
    <property type="entry name" value="ANL_N_sf"/>
</dbReference>